<name>A0A9J5XLB3_SOLCO</name>
<gene>
    <name evidence="4" type="ORF">H5410_049063</name>
</gene>
<dbReference type="SUPFAM" id="SSF57756">
    <property type="entry name" value="Retrovirus zinc finger-like domains"/>
    <property type="match status" value="1"/>
</dbReference>
<feature type="domain" description="CCHC-type" evidence="3">
    <location>
        <begin position="270"/>
        <end position="285"/>
    </location>
</feature>
<feature type="coiled-coil region" evidence="2">
    <location>
        <begin position="385"/>
        <end position="412"/>
    </location>
</feature>
<comment type="caution">
    <text evidence="4">The sequence shown here is derived from an EMBL/GenBank/DDBJ whole genome shotgun (WGS) entry which is preliminary data.</text>
</comment>
<dbReference type="PANTHER" id="PTHR33054:SF12">
    <property type="entry name" value="ZINC KNUCKLE FAMILY PROTEIN"/>
    <property type="match status" value="1"/>
</dbReference>
<keyword evidence="1" id="KW-0862">Zinc</keyword>
<dbReference type="GO" id="GO:0008270">
    <property type="term" value="F:zinc ion binding"/>
    <property type="evidence" value="ECO:0007669"/>
    <property type="project" value="UniProtKB-KW"/>
</dbReference>
<dbReference type="AlphaFoldDB" id="A0A9J5XLB3"/>
<dbReference type="InterPro" id="IPR036875">
    <property type="entry name" value="Znf_CCHC_sf"/>
</dbReference>
<organism evidence="4 5">
    <name type="scientific">Solanum commersonii</name>
    <name type="common">Commerson's wild potato</name>
    <name type="synonym">Commerson's nightshade</name>
    <dbReference type="NCBI Taxonomy" id="4109"/>
    <lineage>
        <taxon>Eukaryota</taxon>
        <taxon>Viridiplantae</taxon>
        <taxon>Streptophyta</taxon>
        <taxon>Embryophyta</taxon>
        <taxon>Tracheophyta</taxon>
        <taxon>Spermatophyta</taxon>
        <taxon>Magnoliopsida</taxon>
        <taxon>eudicotyledons</taxon>
        <taxon>Gunneridae</taxon>
        <taxon>Pentapetalae</taxon>
        <taxon>asterids</taxon>
        <taxon>lamiids</taxon>
        <taxon>Solanales</taxon>
        <taxon>Solanaceae</taxon>
        <taxon>Solanoideae</taxon>
        <taxon>Solaneae</taxon>
        <taxon>Solanum</taxon>
    </lineage>
</organism>
<sequence>MSFAGHSHGVDRRIKKVNERKNLIFVETFANESEHAFDYKEHVALEVNKLRGYPKKNSGNPQFAHKPNMHTYYYSRPTPQDVLIEEHDWNQANTSYSESEIYEWNLDGLTDRKLTIPVHRMLMYATICKSVNNTDKIICKMIIADFTGQLRGWWDNYMSFEAKTIVINAKVPNEGVDNLGFAVVKREDVVYTLVLTILEHFNGRFTNQYEMVRVKKTLRDVKGVILYGAYTYEGKGLDEGLEKNGKREEAHRKSNTFTKNRSRRELAKIKCYKCGKFGHITPNCRLEKLKSLELDEEVHDKIYSFLYTSGSEFDYESNSGSEEDIDFPESFDNNQQVNINACSASSSKYIEKTKNDFDIEYSAPYSLSEVNNRLAKHVVIRDTSFDDLNGAIENLKKEIKSIKQNQMIYDHRLT</sequence>
<keyword evidence="5" id="KW-1185">Reference proteome</keyword>
<dbReference type="OrthoDB" id="1735266at2759"/>
<protein>
    <recommendedName>
        <fullName evidence="3">CCHC-type domain-containing protein</fullName>
    </recommendedName>
</protein>
<evidence type="ECO:0000313" key="5">
    <source>
        <dbReference type="Proteomes" id="UP000824120"/>
    </source>
</evidence>
<dbReference type="Pfam" id="PF24925">
    <property type="entry name" value="DUF7746"/>
    <property type="match status" value="1"/>
</dbReference>
<evidence type="ECO:0000256" key="1">
    <source>
        <dbReference type="PROSITE-ProRule" id="PRU00047"/>
    </source>
</evidence>
<dbReference type="Proteomes" id="UP000824120">
    <property type="component" value="Chromosome 9"/>
</dbReference>
<dbReference type="InterPro" id="IPR056648">
    <property type="entry name" value="DUF7746"/>
</dbReference>
<keyword evidence="2" id="KW-0175">Coiled coil</keyword>
<accession>A0A9J5XLB3</accession>
<dbReference type="GO" id="GO:0003676">
    <property type="term" value="F:nucleic acid binding"/>
    <property type="evidence" value="ECO:0007669"/>
    <property type="project" value="InterPro"/>
</dbReference>
<reference evidence="4 5" key="1">
    <citation type="submission" date="2020-09" db="EMBL/GenBank/DDBJ databases">
        <title>De no assembly of potato wild relative species, Solanum commersonii.</title>
        <authorList>
            <person name="Cho K."/>
        </authorList>
    </citation>
    <scope>NUCLEOTIDE SEQUENCE [LARGE SCALE GENOMIC DNA]</scope>
    <source>
        <strain evidence="4">LZ3.2</strain>
        <tissue evidence="4">Leaf</tissue>
    </source>
</reference>
<evidence type="ECO:0000256" key="2">
    <source>
        <dbReference type="SAM" id="Coils"/>
    </source>
</evidence>
<evidence type="ECO:0000313" key="4">
    <source>
        <dbReference type="EMBL" id="KAG5588629.1"/>
    </source>
</evidence>
<dbReference type="PROSITE" id="PS50158">
    <property type="entry name" value="ZF_CCHC"/>
    <property type="match status" value="1"/>
</dbReference>
<keyword evidence="1" id="KW-0479">Metal-binding</keyword>
<evidence type="ECO:0000259" key="3">
    <source>
        <dbReference type="PROSITE" id="PS50158"/>
    </source>
</evidence>
<dbReference type="PANTHER" id="PTHR33054">
    <property type="entry name" value="CCHC-TYPE DOMAIN-CONTAINING PROTEIN"/>
    <property type="match status" value="1"/>
</dbReference>
<proteinExistence type="predicted"/>
<dbReference type="Gene3D" id="4.10.60.10">
    <property type="entry name" value="Zinc finger, CCHC-type"/>
    <property type="match status" value="1"/>
</dbReference>
<dbReference type="EMBL" id="JACXVP010000009">
    <property type="protein sequence ID" value="KAG5588629.1"/>
    <property type="molecule type" value="Genomic_DNA"/>
</dbReference>
<keyword evidence="1" id="KW-0863">Zinc-finger</keyword>
<dbReference type="SMART" id="SM00343">
    <property type="entry name" value="ZnF_C2HC"/>
    <property type="match status" value="1"/>
</dbReference>
<dbReference type="InterPro" id="IPR001878">
    <property type="entry name" value="Znf_CCHC"/>
</dbReference>